<feature type="transmembrane region" description="Helical" evidence="1">
    <location>
        <begin position="12"/>
        <end position="32"/>
    </location>
</feature>
<evidence type="ECO:0000313" key="2">
    <source>
        <dbReference type="EMBL" id="JAE00541.1"/>
    </source>
</evidence>
<proteinExistence type="predicted"/>
<reference evidence="2" key="2">
    <citation type="journal article" date="2015" name="Data Brief">
        <title>Shoot transcriptome of the giant reed, Arundo donax.</title>
        <authorList>
            <person name="Barrero R.A."/>
            <person name="Guerrero F.D."/>
            <person name="Moolhuijzen P."/>
            <person name="Goolsby J.A."/>
            <person name="Tidwell J."/>
            <person name="Bellgard S.E."/>
            <person name="Bellgard M.I."/>
        </authorList>
    </citation>
    <scope>NUCLEOTIDE SEQUENCE</scope>
    <source>
        <tissue evidence="2">Shoot tissue taken approximately 20 cm above the soil surface</tissue>
    </source>
</reference>
<sequence>MGAYGSSVHHLSVHQCATVYMFYLCTLFHLNLGSMHEQFILLSSKFCNA</sequence>
<dbReference type="AlphaFoldDB" id="A0A0A9ERP2"/>
<name>A0A0A9ERP2_ARUDO</name>
<reference evidence="2" key="1">
    <citation type="submission" date="2014-09" db="EMBL/GenBank/DDBJ databases">
        <authorList>
            <person name="Magalhaes I.L.F."/>
            <person name="Oliveira U."/>
            <person name="Santos F.R."/>
            <person name="Vidigal T.H.D.A."/>
            <person name="Brescovit A.D."/>
            <person name="Santos A.J."/>
        </authorList>
    </citation>
    <scope>NUCLEOTIDE SEQUENCE</scope>
    <source>
        <tissue evidence="2">Shoot tissue taken approximately 20 cm above the soil surface</tissue>
    </source>
</reference>
<keyword evidence="1" id="KW-0812">Transmembrane</keyword>
<evidence type="ECO:0000256" key="1">
    <source>
        <dbReference type="SAM" id="Phobius"/>
    </source>
</evidence>
<accession>A0A0A9ERP2</accession>
<dbReference type="EMBL" id="GBRH01197355">
    <property type="protein sequence ID" value="JAE00541.1"/>
    <property type="molecule type" value="Transcribed_RNA"/>
</dbReference>
<keyword evidence="1" id="KW-1133">Transmembrane helix</keyword>
<protein>
    <submittedName>
        <fullName evidence="2">Uncharacterized protein</fullName>
    </submittedName>
</protein>
<organism evidence="2">
    <name type="scientific">Arundo donax</name>
    <name type="common">Giant reed</name>
    <name type="synonym">Donax arundinaceus</name>
    <dbReference type="NCBI Taxonomy" id="35708"/>
    <lineage>
        <taxon>Eukaryota</taxon>
        <taxon>Viridiplantae</taxon>
        <taxon>Streptophyta</taxon>
        <taxon>Embryophyta</taxon>
        <taxon>Tracheophyta</taxon>
        <taxon>Spermatophyta</taxon>
        <taxon>Magnoliopsida</taxon>
        <taxon>Liliopsida</taxon>
        <taxon>Poales</taxon>
        <taxon>Poaceae</taxon>
        <taxon>PACMAD clade</taxon>
        <taxon>Arundinoideae</taxon>
        <taxon>Arundineae</taxon>
        <taxon>Arundo</taxon>
    </lineage>
</organism>
<keyword evidence="1" id="KW-0472">Membrane</keyword>